<dbReference type="InterPro" id="IPR036412">
    <property type="entry name" value="HAD-like_sf"/>
</dbReference>
<dbReference type="InterPro" id="IPR044492">
    <property type="entry name" value="P_typ_ATPase_HD_dom"/>
</dbReference>
<dbReference type="PROSITE" id="PS50890">
    <property type="entry name" value="PUA"/>
    <property type="match status" value="1"/>
</dbReference>
<dbReference type="Gene3D" id="3.40.1110.10">
    <property type="entry name" value="Calcium-transporting ATPase, cytoplasmic domain N"/>
    <property type="match status" value="1"/>
</dbReference>
<comment type="similarity">
    <text evidence="2 14">Belongs to the cation transport ATPase (P-type) (TC 3.A.3) family. Type IB subfamily.</text>
</comment>
<evidence type="ECO:0000256" key="6">
    <source>
        <dbReference type="ARBA" id="ARBA00022723"/>
    </source>
</evidence>
<dbReference type="SUPFAM" id="SSF56784">
    <property type="entry name" value="HAD-like"/>
    <property type="match status" value="1"/>
</dbReference>
<feature type="domain" description="HMA" evidence="16">
    <location>
        <begin position="79"/>
        <end position="143"/>
    </location>
</feature>
<dbReference type="Pfam" id="PF00702">
    <property type="entry name" value="Hydrolase"/>
    <property type="match status" value="1"/>
</dbReference>
<dbReference type="SUPFAM" id="SSF55008">
    <property type="entry name" value="HMA, heavy metal-associated domain"/>
    <property type="match status" value="1"/>
</dbReference>
<dbReference type="InterPro" id="IPR018303">
    <property type="entry name" value="ATPase_P-typ_P_site"/>
</dbReference>
<evidence type="ECO:0000256" key="5">
    <source>
        <dbReference type="ARBA" id="ARBA00022692"/>
    </source>
</evidence>
<evidence type="ECO:0000256" key="15">
    <source>
        <dbReference type="SAM" id="MobiDB-lite"/>
    </source>
</evidence>
<dbReference type="GO" id="GO:0015086">
    <property type="term" value="F:cadmium ion transmembrane transporter activity"/>
    <property type="evidence" value="ECO:0007669"/>
    <property type="project" value="TreeGrafter"/>
</dbReference>
<dbReference type="PANTHER" id="PTHR48085:SF5">
    <property type="entry name" value="CADMIUM_ZINC-TRANSPORTING ATPASE HMA4-RELATED"/>
    <property type="match status" value="1"/>
</dbReference>
<keyword evidence="11 14" id="KW-0472">Membrane</keyword>
<keyword evidence="6 14" id="KW-0479">Metal-binding</keyword>
<dbReference type="CDD" id="cd00371">
    <property type="entry name" value="HMA"/>
    <property type="match status" value="1"/>
</dbReference>
<keyword evidence="10 14" id="KW-1133">Transmembrane helix</keyword>
<dbReference type="RefSeq" id="WP_110573658.1">
    <property type="nucleotide sequence ID" value="NZ_QKLW01000002.1"/>
</dbReference>
<dbReference type="GO" id="GO:0005524">
    <property type="term" value="F:ATP binding"/>
    <property type="evidence" value="ECO:0007669"/>
    <property type="project" value="UniProtKB-UniRule"/>
</dbReference>
<dbReference type="GO" id="GO:0016463">
    <property type="term" value="F:P-type zinc transporter activity"/>
    <property type="evidence" value="ECO:0007669"/>
    <property type="project" value="UniProtKB-EC"/>
</dbReference>
<keyword evidence="18" id="KW-1185">Reference proteome</keyword>
<evidence type="ECO:0000256" key="3">
    <source>
        <dbReference type="ARBA" id="ARBA00022475"/>
    </source>
</evidence>
<evidence type="ECO:0000256" key="14">
    <source>
        <dbReference type="RuleBase" id="RU362081"/>
    </source>
</evidence>
<dbReference type="SUPFAM" id="SSF81653">
    <property type="entry name" value="Calcium ATPase, transduction domain A"/>
    <property type="match status" value="1"/>
</dbReference>
<dbReference type="InterPro" id="IPR036163">
    <property type="entry name" value="HMA_dom_sf"/>
</dbReference>
<evidence type="ECO:0000259" key="16">
    <source>
        <dbReference type="PROSITE" id="PS50846"/>
    </source>
</evidence>
<dbReference type="SFLD" id="SFLDS00003">
    <property type="entry name" value="Haloacid_Dehalogenase"/>
    <property type="match status" value="1"/>
</dbReference>
<evidence type="ECO:0000313" key="17">
    <source>
        <dbReference type="EMBL" id="PYF83333.1"/>
    </source>
</evidence>
<name>A0A318V5M9_9GAMM</name>
<dbReference type="Pfam" id="PF00403">
    <property type="entry name" value="HMA"/>
    <property type="match status" value="1"/>
</dbReference>
<dbReference type="CDD" id="cd07546">
    <property type="entry name" value="P-type_ATPase_Pb_Zn_Cd2-like"/>
    <property type="match status" value="1"/>
</dbReference>
<dbReference type="InterPro" id="IPR051014">
    <property type="entry name" value="Cation_Transport_ATPase_IB"/>
</dbReference>
<dbReference type="Gene3D" id="3.30.70.100">
    <property type="match status" value="1"/>
</dbReference>
<protein>
    <recommendedName>
        <fullName evidence="12">P-type Zn(2+) transporter</fullName>
        <ecNumber evidence="12">7.2.2.12</ecNumber>
    </recommendedName>
</protein>
<dbReference type="NCBIfam" id="TIGR01512">
    <property type="entry name" value="ATPase-IB2_Cd"/>
    <property type="match status" value="1"/>
</dbReference>
<dbReference type="SFLD" id="SFLDG00002">
    <property type="entry name" value="C1.7:_P-type_atpase_like"/>
    <property type="match status" value="1"/>
</dbReference>
<dbReference type="PRINTS" id="PR00941">
    <property type="entry name" value="CDATPASE"/>
</dbReference>
<dbReference type="InterPro" id="IPR006121">
    <property type="entry name" value="HMA_dom"/>
</dbReference>
<dbReference type="GO" id="GO:0046872">
    <property type="term" value="F:metal ion binding"/>
    <property type="evidence" value="ECO:0007669"/>
    <property type="project" value="UniProtKB-KW"/>
</dbReference>
<comment type="subcellular location">
    <subcellularLocation>
        <location evidence="1">Cell membrane</location>
        <topology evidence="1">Multi-pass membrane protein</topology>
    </subcellularLocation>
</comment>
<dbReference type="PRINTS" id="PR00119">
    <property type="entry name" value="CATATPASE"/>
</dbReference>
<dbReference type="PROSITE" id="PS00154">
    <property type="entry name" value="ATPASE_E1_E2"/>
    <property type="match status" value="1"/>
</dbReference>
<dbReference type="PROSITE" id="PS50846">
    <property type="entry name" value="HMA_2"/>
    <property type="match status" value="1"/>
</dbReference>
<comment type="catalytic activity">
    <reaction evidence="13">
        <text>Zn(2+)(in) + ATP + H2O = Zn(2+)(out) + ADP + phosphate + H(+)</text>
        <dbReference type="Rhea" id="RHEA:20621"/>
        <dbReference type="ChEBI" id="CHEBI:15377"/>
        <dbReference type="ChEBI" id="CHEBI:15378"/>
        <dbReference type="ChEBI" id="CHEBI:29105"/>
        <dbReference type="ChEBI" id="CHEBI:30616"/>
        <dbReference type="ChEBI" id="CHEBI:43474"/>
        <dbReference type="ChEBI" id="CHEBI:456216"/>
        <dbReference type="EC" id="7.2.2.12"/>
    </reaction>
</comment>
<dbReference type="InterPro" id="IPR023214">
    <property type="entry name" value="HAD_sf"/>
</dbReference>
<organism evidence="17 18">
    <name type="scientific">Marinomonas alcarazii</name>
    <dbReference type="NCBI Taxonomy" id="491949"/>
    <lineage>
        <taxon>Bacteria</taxon>
        <taxon>Pseudomonadati</taxon>
        <taxon>Pseudomonadota</taxon>
        <taxon>Gammaproteobacteria</taxon>
        <taxon>Oceanospirillales</taxon>
        <taxon>Oceanospirillaceae</taxon>
        <taxon>Marinomonas</taxon>
    </lineage>
</organism>
<dbReference type="InterPro" id="IPR001757">
    <property type="entry name" value="P_typ_ATPase"/>
</dbReference>
<evidence type="ECO:0000313" key="18">
    <source>
        <dbReference type="Proteomes" id="UP000247551"/>
    </source>
</evidence>
<feature type="region of interest" description="Disordered" evidence="15">
    <location>
        <begin position="1"/>
        <end position="39"/>
    </location>
</feature>
<dbReference type="NCBIfam" id="NF008262">
    <property type="entry name" value="PRK11033.1"/>
    <property type="match status" value="1"/>
</dbReference>
<feature type="compositionally biased region" description="Basic and acidic residues" evidence="15">
    <location>
        <begin position="22"/>
        <end position="32"/>
    </location>
</feature>
<evidence type="ECO:0000256" key="2">
    <source>
        <dbReference type="ARBA" id="ARBA00006024"/>
    </source>
</evidence>
<dbReference type="InterPro" id="IPR027256">
    <property type="entry name" value="P-typ_ATPase_IB"/>
</dbReference>
<feature type="transmembrane region" description="Helical" evidence="14">
    <location>
        <begin position="197"/>
        <end position="215"/>
    </location>
</feature>
<dbReference type="SUPFAM" id="SSF81665">
    <property type="entry name" value="Calcium ATPase, transmembrane domain M"/>
    <property type="match status" value="1"/>
</dbReference>
<dbReference type="PROSITE" id="PS01047">
    <property type="entry name" value="HMA_1"/>
    <property type="match status" value="1"/>
</dbReference>
<dbReference type="Gene3D" id="2.70.150.10">
    <property type="entry name" value="Calcium-transporting ATPase, cytoplasmic transduction domain A"/>
    <property type="match status" value="1"/>
</dbReference>
<evidence type="ECO:0000256" key="1">
    <source>
        <dbReference type="ARBA" id="ARBA00004651"/>
    </source>
</evidence>
<feature type="transmembrane region" description="Helical" evidence="14">
    <location>
        <begin position="736"/>
        <end position="761"/>
    </location>
</feature>
<feature type="transmembrane region" description="Helical" evidence="14">
    <location>
        <begin position="427"/>
        <end position="451"/>
    </location>
</feature>
<keyword evidence="4" id="KW-0597">Phosphoprotein</keyword>
<dbReference type="PANTHER" id="PTHR48085">
    <property type="entry name" value="CADMIUM/ZINC-TRANSPORTING ATPASE HMA2-RELATED"/>
    <property type="match status" value="1"/>
</dbReference>
<gene>
    <name evidence="17" type="ORF">DFP75_102429</name>
</gene>
<evidence type="ECO:0000256" key="7">
    <source>
        <dbReference type="ARBA" id="ARBA00022741"/>
    </source>
</evidence>
<keyword evidence="8 14" id="KW-0067">ATP-binding</keyword>
<keyword evidence="7 14" id="KW-0547">Nucleotide-binding</keyword>
<dbReference type="Gene3D" id="1.20.1110.10">
    <property type="entry name" value="Calcium-transporting ATPase, transmembrane domain"/>
    <property type="match status" value="1"/>
</dbReference>
<dbReference type="SFLD" id="SFLDF00027">
    <property type="entry name" value="p-type_atpase"/>
    <property type="match status" value="1"/>
</dbReference>
<keyword evidence="9" id="KW-1278">Translocase</keyword>
<dbReference type="Gene3D" id="3.40.50.1000">
    <property type="entry name" value="HAD superfamily/HAD-like"/>
    <property type="match status" value="1"/>
</dbReference>
<dbReference type="EMBL" id="QKLW01000002">
    <property type="protein sequence ID" value="PYF83333.1"/>
    <property type="molecule type" value="Genomic_DNA"/>
</dbReference>
<comment type="caution">
    <text evidence="17">The sequence shown here is derived from an EMBL/GenBank/DDBJ whole genome shotgun (WGS) entry which is preliminary data.</text>
</comment>
<reference evidence="17 18" key="1">
    <citation type="submission" date="2018-06" db="EMBL/GenBank/DDBJ databases">
        <title>Genomic Encyclopedia of Type Strains, Phase III (KMG-III): the genomes of soil and plant-associated and newly described type strains.</title>
        <authorList>
            <person name="Whitman W."/>
        </authorList>
    </citation>
    <scope>NUCLEOTIDE SEQUENCE [LARGE SCALE GENOMIC DNA]</scope>
    <source>
        <strain evidence="17 18">CECT 7730</strain>
    </source>
</reference>
<dbReference type="InterPro" id="IPR017969">
    <property type="entry name" value="Heavy-metal-associated_CS"/>
</dbReference>
<feature type="transmembrane region" description="Helical" evidence="14">
    <location>
        <begin position="172"/>
        <end position="191"/>
    </location>
</feature>
<dbReference type="Pfam" id="PF00122">
    <property type="entry name" value="E1-E2_ATPase"/>
    <property type="match status" value="1"/>
</dbReference>
<dbReference type="EC" id="7.2.2.12" evidence="12"/>
<dbReference type="Proteomes" id="UP000247551">
    <property type="component" value="Unassembled WGS sequence"/>
</dbReference>
<evidence type="ECO:0000256" key="13">
    <source>
        <dbReference type="ARBA" id="ARBA00047308"/>
    </source>
</evidence>
<dbReference type="GO" id="GO:0016887">
    <property type="term" value="F:ATP hydrolysis activity"/>
    <property type="evidence" value="ECO:0007669"/>
    <property type="project" value="InterPro"/>
</dbReference>
<dbReference type="AlphaFoldDB" id="A0A318V5M9"/>
<dbReference type="NCBIfam" id="TIGR01525">
    <property type="entry name" value="ATPase-IB_hvy"/>
    <property type="match status" value="1"/>
</dbReference>
<sequence length="788" mass="83782">MHHSSGQHKENCQSHSSCQCHQSKDHSSHSHQEASGSCCSTSREVSSCYASDDSGKKASSCCSSDDEDDASLAQELGKQTYRWRVSGMDCASCARSIEKAVASLDGIVSTNVVFSTEKLSVEANADVSDKVQDAVKGLGFRLVSLDESASNPANSQTILNQKTASWLSRQPFFEYAPIVGLALLMLVSWGLAQLNPVYGETAFIVTTLVGLVPIVKKSWRMMRSGSPFAIETLMSVAAIGALFIGATAEAAMVLLLFMIGECLESFAANRARKGVSALMALLPEEALIIKHGVRQKIAIADLRLGDEIEVSPGERLPADAELLSEMASFDESALTGESVPVERLRDEKVPAGSLLADRVVRLKVVSQPGNSAIDRILQLIEEAEERRAPLERFLDKFSRIYTPVIMLVSVLVILIPPLAFAQPWDTWIYRGLALLLIGCPCALVISTPAAITSGLAAATRRGALIKGGLALEQLGRVKTIAFDKTGTLTEGKPSVTDVVTFNGSEINHSLAVAASVEMGSHHPLAKAIVDYAEQQGVALVHADNRKTLAGVGVEGDFAGKKISISAPSKLERALDNRIQQQVTSLEEEGKTVVVVLEEDELIALIALRDRLRDDAKAALKDLAALGIHGVMLTGDNARAAAAIAAELNIDYRADLLPEDKVTAVTELNQQQATAMVGDGINDAPAMKASSIGIAMGSGTDVALETADAALTHNRLQGLAEMIRLSRATNANIRQNITIALGLKAVFLVTTLLGITGLWLAVLADSGATALVTANALRLLRNTPSNKNN</sequence>
<dbReference type="NCBIfam" id="TIGR01494">
    <property type="entry name" value="ATPase_P-type"/>
    <property type="match status" value="1"/>
</dbReference>
<keyword evidence="3 14" id="KW-1003">Cell membrane</keyword>
<dbReference type="InterPro" id="IPR008250">
    <property type="entry name" value="ATPase_P-typ_transduc_dom_A_sf"/>
</dbReference>
<evidence type="ECO:0000256" key="4">
    <source>
        <dbReference type="ARBA" id="ARBA00022553"/>
    </source>
</evidence>
<feature type="transmembrane region" description="Helical" evidence="14">
    <location>
        <begin position="400"/>
        <end position="421"/>
    </location>
</feature>
<proteinExistence type="inferred from homology"/>
<evidence type="ECO:0000256" key="8">
    <source>
        <dbReference type="ARBA" id="ARBA00022840"/>
    </source>
</evidence>
<evidence type="ECO:0000256" key="12">
    <source>
        <dbReference type="ARBA" id="ARBA00039097"/>
    </source>
</evidence>
<evidence type="ECO:0000256" key="9">
    <source>
        <dbReference type="ARBA" id="ARBA00022967"/>
    </source>
</evidence>
<dbReference type="InterPro" id="IPR059000">
    <property type="entry name" value="ATPase_P-type_domA"/>
</dbReference>
<dbReference type="GO" id="GO:0005886">
    <property type="term" value="C:plasma membrane"/>
    <property type="evidence" value="ECO:0007669"/>
    <property type="project" value="UniProtKB-SubCell"/>
</dbReference>
<accession>A0A318V5M9</accession>
<keyword evidence="5 14" id="KW-0812">Transmembrane</keyword>
<dbReference type="InterPro" id="IPR023298">
    <property type="entry name" value="ATPase_P-typ_TM_dom_sf"/>
</dbReference>
<dbReference type="InterPro" id="IPR023299">
    <property type="entry name" value="ATPase_P-typ_cyto_dom_N"/>
</dbReference>
<evidence type="ECO:0000256" key="11">
    <source>
        <dbReference type="ARBA" id="ARBA00023136"/>
    </source>
</evidence>
<evidence type="ECO:0000256" key="10">
    <source>
        <dbReference type="ARBA" id="ARBA00022989"/>
    </source>
</evidence>